<reference evidence="1 2" key="1">
    <citation type="submission" date="2017-11" db="EMBL/GenBank/DDBJ databases">
        <title>Genome sequence of Lysinibacillus sphaericus, a lignin-degrading bacteria isolated from municipal solid waste soil.</title>
        <authorList>
            <person name="Persinoti G.F."/>
            <person name="Paixao D.A."/>
            <person name="Bugg T.D."/>
            <person name="Squina F.M."/>
        </authorList>
    </citation>
    <scope>NUCLEOTIDE SEQUENCE [LARGE SCALE GENOMIC DNA]</scope>
    <source>
        <strain evidence="1 2">A1</strain>
    </source>
</reference>
<accession>A0A2S5CYF5</accession>
<dbReference type="AlphaFoldDB" id="A0A2S5CYF5"/>
<evidence type="ECO:0008006" key="3">
    <source>
        <dbReference type="Google" id="ProtNLM"/>
    </source>
</evidence>
<name>A0A2S5CYF5_LYSSH</name>
<evidence type="ECO:0000313" key="2">
    <source>
        <dbReference type="Proteomes" id="UP000237319"/>
    </source>
</evidence>
<protein>
    <recommendedName>
        <fullName evidence="3">SMI1/KNR4 family protein</fullName>
    </recommendedName>
</protein>
<proteinExistence type="predicted"/>
<dbReference type="RefSeq" id="WP_069512198.1">
    <property type="nucleotide sequence ID" value="NZ_JOTQ01000026.1"/>
</dbReference>
<gene>
    <name evidence="1" type="ORF">LYSIN_00623</name>
</gene>
<dbReference type="EMBL" id="PGLV01000001">
    <property type="protein sequence ID" value="POZ55840.1"/>
    <property type="molecule type" value="Genomic_DNA"/>
</dbReference>
<comment type="caution">
    <text evidence="1">The sequence shown here is derived from an EMBL/GenBank/DDBJ whole genome shotgun (WGS) entry which is preliminary data.</text>
</comment>
<evidence type="ECO:0000313" key="1">
    <source>
        <dbReference type="EMBL" id="POZ55840.1"/>
    </source>
</evidence>
<organism evidence="1 2">
    <name type="scientific">Lysinibacillus sphaericus</name>
    <name type="common">Bacillus sphaericus</name>
    <dbReference type="NCBI Taxonomy" id="1421"/>
    <lineage>
        <taxon>Bacteria</taxon>
        <taxon>Bacillati</taxon>
        <taxon>Bacillota</taxon>
        <taxon>Bacilli</taxon>
        <taxon>Bacillales</taxon>
        <taxon>Bacillaceae</taxon>
        <taxon>Lysinibacillus</taxon>
    </lineage>
</organism>
<sequence>MNKDIKTIIDCLKDGLKRDPSSIVFGKLNEGIGEMNEATILKLGKYYDFLRLTNGARCGDIDLWGYSELEKNQYVLSDLQDEKESWLSIGQILYEPLLINRLDGNVYEFIVDDGSKNCLGELDFFLKNYVFGSSYSKVIPNSEKDDWFLFLKKNGMISS</sequence>
<keyword evidence="2" id="KW-1185">Reference proteome</keyword>
<dbReference type="Proteomes" id="UP000237319">
    <property type="component" value="Unassembled WGS sequence"/>
</dbReference>